<evidence type="ECO:0000313" key="3">
    <source>
        <dbReference type="Proteomes" id="UP000531594"/>
    </source>
</evidence>
<accession>A0A7X0HNU1</accession>
<dbReference type="InterPro" id="IPR024775">
    <property type="entry name" value="DinB-like"/>
</dbReference>
<proteinExistence type="predicted"/>
<evidence type="ECO:0000259" key="1">
    <source>
        <dbReference type="Pfam" id="PF12867"/>
    </source>
</evidence>
<dbReference type="Proteomes" id="UP000531594">
    <property type="component" value="Unassembled WGS sequence"/>
</dbReference>
<dbReference type="EMBL" id="JACHGK010000002">
    <property type="protein sequence ID" value="MBB6444218.1"/>
    <property type="molecule type" value="Genomic_DNA"/>
</dbReference>
<dbReference type="RefSeq" id="WP_184523089.1">
    <property type="nucleotide sequence ID" value="NZ_JACHGK010000002.1"/>
</dbReference>
<name>A0A7X0HNU1_9BACI</name>
<organism evidence="2 3">
    <name type="scientific">Bacillus benzoevorans</name>
    <dbReference type="NCBI Taxonomy" id="1456"/>
    <lineage>
        <taxon>Bacteria</taxon>
        <taxon>Bacillati</taxon>
        <taxon>Bacillota</taxon>
        <taxon>Bacilli</taxon>
        <taxon>Bacillales</taxon>
        <taxon>Bacillaceae</taxon>
        <taxon>Bacillus</taxon>
    </lineage>
</organism>
<reference evidence="2 3" key="1">
    <citation type="submission" date="2020-08" db="EMBL/GenBank/DDBJ databases">
        <title>Genomic Encyclopedia of Type Strains, Phase IV (KMG-IV): sequencing the most valuable type-strain genomes for metagenomic binning, comparative biology and taxonomic classification.</title>
        <authorList>
            <person name="Goeker M."/>
        </authorList>
    </citation>
    <scope>NUCLEOTIDE SEQUENCE [LARGE SCALE GENOMIC DNA]</scope>
    <source>
        <strain evidence="2 3">DSM 5391</strain>
    </source>
</reference>
<gene>
    <name evidence="2" type="ORF">HNR53_000826</name>
</gene>
<protein>
    <submittedName>
        <fullName evidence="2">Putative damage-inducible protein DinB</fullName>
    </submittedName>
</protein>
<dbReference type="Pfam" id="PF12867">
    <property type="entry name" value="DinB_2"/>
    <property type="match status" value="1"/>
</dbReference>
<sequence length="154" mass="17557">MGDLLKNQFDIVRSRLVSRLAELPEEVTETVPEGFPNNIHWNLGHLLLVTERFIFSGNEQLPAHYSDYFAPGTKPADWKGEAPSVAELLEQAKEQLIRIKAVPNERFQEKLPEPMVGQTTVGQLTSFAIYHESYHFGQIHAMRRVIETSLNNTK</sequence>
<feature type="domain" description="DinB-like" evidence="1">
    <location>
        <begin position="8"/>
        <end position="139"/>
    </location>
</feature>
<keyword evidence="3" id="KW-1185">Reference proteome</keyword>
<comment type="caution">
    <text evidence="2">The sequence shown here is derived from an EMBL/GenBank/DDBJ whole genome shotgun (WGS) entry which is preliminary data.</text>
</comment>
<dbReference type="AlphaFoldDB" id="A0A7X0HNU1"/>
<dbReference type="SUPFAM" id="SSF109854">
    <property type="entry name" value="DinB/YfiT-like putative metalloenzymes"/>
    <property type="match status" value="1"/>
</dbReference>
<dbReference type="Gene3D" id="1.20.120.450">
    <property type="entry name" value="dinb family like domain"/>
    <property type="match status" value="1"/>
</dbReference>
<evidence type="ECO:0000313" key="2">
    <source>
        <dbReference type="EMBL" id="MBB6444218.1"/>
    </source>
</evidence>
<dbReference type="InterPro" id="IPR034660">
    <property type="entry name" value="DinB/YfiT-like"/>
</dbReference>